<evidence type="ECO:0000256" key="10">
    <source>
        <dbReference type="ARBA" id="ARBA00023204"/>
    </source>
</evidence>
<dbReference type="Pfam" id="PF02463">
    <property type="entry name" value="SMC_N"/>
    <property type="match status" value="1"/>
</dbReference>
<proteinExistence type="inferred from homology"/>
<gene>
    <name evidence="12 15" type="primary">recF</name>
    <name evidence="15" type="ORF">H5993_01805</name>
</gene>
<keyword evidence="10 12" id="KW-0234">DNA repair</keyword>
<dbReference type="CDD" id="cd03242">
    <property type="entry name" value="ABC_RecF"/>
    <property type="match status" value="1"/>
</dbReference>
<keyword evidence="6 12" id="KW-0547">Nucleotide-binding</keyword>
<dbReference type="InterPro" id="IPR001238">
    <property type="entry name" value="DNA-binding_RecF"/>
</dbReference>
<dbReference type="InterPro" id="IPR042174">
    <property type="entry name" value="RecF_2"/>
</dbReference>
<dbReference type="PANTHER" id="PTHR32182:SF0">
    <property type="entry name" value="DNA REPLICATION AND REPAIR PROTEIN RECF"/>
    <property type="match status" value="1"/>
</dbReference>
<comment type="caution">
    <text evidence="15">The sequence shown here is derived from an EMBL/GenBank/DDBJ whole genome shotgun (WGS) entry which is preliminary data.</text>
</comment>
<sequence length="373" mass="42544">MLLKEMELRHFRNYDHLEVTFTPGVNVLIGENAQGKTNLLEAIHYLALVRSHRTNKDKELVEWHAQNAILKGKVERQTGTVPLEIQLGKEGKQVKVNHLPQSRLSTYIGNLNVVLFAPEDLALVKGAPALRRQFMNVEFGQISSRYLYNLSHFNDALYQRNQYLKQLRSRQATDRILLEVLSDQLATFGSEVTAVRYRLVKRLEQWAQPLHEEISQQKEKLQLKYVSSLMIDDQSEVADLQEQLQTLLRINIEKEIAAGTTLVGPQRDDLHFLVNDNNVQHFGSQGQQRTTALAVKLAEIDLMQEQTGEYPLLLLDDVLSELDNDRQTHLLTAIQDKVQTFLTTTSLSGVARQLIKAPTIYQIHHGQLSTVAN</sequence>
<dbReference type="EMBL" id="JACJJQ010000005">
    <property type="protein sequence ID" value="MBM6753504.1"/>
    <property type="molecule type" value="Genomic_DNA"/>
</dbReference>
<keyword evidence="5 12" id="KW-0235">DNA replication</keyword>
<evidence type="ECO:0000256" key="9">
    <source>
        <dbReference type="ARBA" id="ARBA00023125"/>
    </source>
</evidence>
<dbReference type="InterPro" id="IPR018078">
    <property type="entry name" value="DNA-binding_RecF_CS"/>
</dbReference>
<evidence type="ECO:0000313" key="15">
    <source>
        <dbReference type="EMBL" id="MBM6753504.1"/>
    </source>
</evidence>
<keyword evidence="11 12" id="KW-0742">SOS response</keyword>
<dbReference type="PANTHER" id="PTHR32182">
    <property type="entry name" value="DNA REPLICATION AND REPAIR PROTEIN RECF"/>
    <property type="match status" value="1"/>
</dbReference>
<evidence type="ECO:0000256" key="11">
    <source>
        <dbReference type="ARBA" id="ARBA00023236"/>
    </source>
</evidence>
<dbReference type="NCBIfam" id="TIGR00611">
    <property type="entry name" value="recf"/>
    <property type="match status" value="1"/>
</dbReference>
<evidence type="ECO:0000256" key="5">
    <source>
        <dbReference type="ARBA" id="ARBA00022705"/>
    </source>
</evidence>
<evidence type="ECO:0000256" key="6">
    <source>
        <dbReference type="ARBA" id="ARBA00022741"/>
    </source>
</evidence>
<dbReference type="HAMAP" id="MF_00365">
    <property type="entry name" value="RecF"/>
    <property type="match status" value="1"/>
</dbReference>
<evidence type="ECO:0000256" key="1">
    <source>
        <dbReference type="ARBA" id="ARBA00004496"/>
    </source>
</evidence>
<organism evidence="15 16">
    <name type="scientific">Limosilactobacillus alvi</name>
    <dbReference type="NCBI Taxonomy" id="990412"/>
    <lineage>
        <taxon>Bacteria</taxon>
        <taxon>Bacillati</taxon>
        <taxon>Bacillota</taxon>
        <taxon>Bacilli</taxon>
        <taxon>Lactobacillales</taxon>
        <taxon>Lactobacillaceae</taxon>
        <taxon>Limosilactobacillus</taxon>
    </lineage>
</organism>
<evidence type="ECO:0000256" key="13">
    <source>
        <dbReference type="RuleBase" id="RU000578"/>
    </source>
</evidence>
<evidence type="ECO:0000256" key="7">
    <source>
        <dbReference type="ARBA" id="ARBA00022763"/>
    </source>
</evidence>
<keyword evidence="16" id="KW-1185">Reference proteome</keyword>
<keyword evidence="9 12" id="KW-0238">DNA-binding</keyword>
<evidence type="ECO:0000256" key="8">
    <source>
        <dbReference type="ARBA" id="ARBA00022840"/>
    </source>
</evidence>
<dbReference type="Gene3D" id="3.40.50.300">
    <property type="entry name" value="P-loop containing nucleotide triphosphate hydrolases"/>
    <property type="match status" value="1"/>
</dbReference>
<dbReference type="SUPFAM" id="SSF52540">
    <property type="entry name" value="P-loop containing nucleoside triphosphate hydrolases"/>
    <property type="match status" value="1"/>
</dbReference>
<comment type="function">
    <text evidence="12 13">The RecF protein is involved in DNA metabolism; it is required for DNA replication and normal SOS inducibility. RecF binds preferentially to single-stranded, linear DNA. It also seems to bind ATP.</text>
</comment>
<evidence type="ECO:0000256" key="12">
    <source>
        <dbReference type="HAMAP-Rule" id="MF_00365"/>
    </source>
</evidence>
<comment type="similarity">
    <text evidence="2 12 13">Belongs to the RecF family.</text>
</comment>
<evidence type="ECO:0000313" key="16">
    <source>
        <dbReference type="Proteomes" id="UP000776629"/>
    </source>
</evidence>
<dbReference type="PROSITE" id="PS00617">
    <property type="entry name" value="RECF_1"/>
    <property type="match status" value="1"/>
</dbReference>
<name>A0ABS2EM29_9LACO</name>
<dbReference type="InterPro" id="IPR027417">
    <property type="entry name" value="P-loop_NTPase"/>
</dbReference>
<dbReference type="RefSeq" id="WP_204776000.1">
    <property type="nucleotide sequence ID" value="NZ_JACJJQ010000005.1"/>
</dbReference>
<dbReference type="Gene3D" id="1.20.1050.90">
    <property type="entry name" value="RecF/RecN/SMC, N-terminal domain"/>
    <property type="match status" value="1"/>
</dbReference>
<feature type="binding site" evidence="12">
    <location>
        <begin position="30"/>
        <end position="37"/>
    </location>
    <ligand>
        <name>ATP</name>
        <dbReference type="ChEBI" id="CHEBI:30616"/>
    </ligand>
</feature>
<keyword evidence="4 12" id="KW-0963">Cytoplasm</keyword>
<dbReference type="PROSITE" id="PS00618">
    <property type="entry name" value="RECF_2"/>
    <property type="match status" value="1"/>
</dbReference>
<keyword evidence="7 12" id="KW-0227">DNA damage</keyword>
<keyword evidence="8 12" id="KW-0067">ATP-binding</keyword>
<dbReference type="Proteomes" id="UP000776629">
    <property type="component" value="Unassembled WGS sequence"/>
</dbReference>
<accession>A0ABS2EM29</accession>
<evidence type="ECO:0000256" key="2">
    <source>
        <dbReference type="ARBA" id="ARBA00008016"/>
    </source>
</evidence>
<feature type="domain" description="RecF/RecN/SMC N-terminal" evidence="14">
    <location>
        <begin position="3"/>
        <end position="345"/>
    </location>
</feature>
<reference evidence="15 16" key="1">
    <citation type="journal article" date="2021" name="Sci. Rep.">
        <title>The distribution of antibiotic resistance genes in chicken gut microbiota commensals.</title>
        <authorList>
            <person name="Juricova H."/>
            <person name="Matiasovicova J."/>
            <person name="Kubasova T."/>
            <person name="Cejkova D."/>
            <person name="Rychlik I."/>
        </authorList>
    </citation>
    <scope>NUCLEOTIDE SEQUENCE [LARGE SCALE GENOMIC DNA]</scope>
    <source>
        <strain evidence="15 16">An810</strain>
    </source>
</reference>
<evidence type="ECO:0000256" key="4">
    <source>
        <dbReference type="ARBA" id="ARBA00022490"/>
    </source>
</evidence>
<evidence type="ECO:0000256" key="3">
    <source>
        <dbReference type="ARBA" id="ARBA00020170"/>
    </source>
</evidence>
<protein>
    <recommendedName>
        <fullName evidence="3 12">DNA replication and repair protein RecF</fullName>
    </recommendedName>
</protein>
<comment type="subcellular location">
    <subcellularLocation>
        <location evidence="1 12 13">Cytoplasm</location>
    </subcellularLocation>
</comment>
<evidence type="ECO:0000259" key="14">
    <source>
        <dbReference type="Pfam" id="PF02463"/>
    </source>
</evidence>
<dbReference type="InterPro" id="IPR003395">
    <property type="entry name" value="RecF/RecN/SMC_N"/>
</dbReference>